<comment type="caution">
    <text evidence="2">The sequence shown here is derived from an EMBL/GenBank/DDBJ whole genome shotgun (WGS) entry which is preliminary data.</text>
</comment>
<keyword evidence="2" id="KW-0012">Acyltransferase</keyword>
<gene>
    <name evidence="2" type="ORF">OEZ60_11385</name>
</gene>
<dbReference type="Proteomes" id="UP001209535">
    <property type="component" value="Unassembled WGS sequence"/>
</dbReference>
<evidence type="ECO:0000313" key="2">
    <source>
        <dbReference type="EMBL" id="MCU9848613.1"/>
    </source>
</evidence>
<dbReference type="EMBL" id="JAOVQO010000009">
    <property type="protein sequence ID" value="MCU9848613.1"/>
    <property type="molecule type" value="Genomic_DNA"/>
</dbReference>
<dbReference type="Pfam" id="PF00583">
    <property type="entry name" value="Acetyltransf_1"/>
    <property type="match status" value="1"/>
</dbReference>
<dbReference type="GO" id="GO:0016746">
    <property type="term" value="F:acyltransferase activity"/>
    <property type="evidence" value="ECO:0007669"/>
    <property type="project" value="UniProtKB-KW"/>
</dbReference>
<dbReference type="InterPro" id="IPR016181">
    <property type="entry name" value="Acyl_CoA_acyltransferase"/>
</dbReference>
<dbReference type="PROSITE" id="PS51186">
    <property type="entry name" value="GNAT"/>
    <property type="match status" value="1"/>
</dbReference>
<dbReference type="InterPro" id="IPR000182">
    <property type="entry name" value="GNAT_dom"/>
</dbReference>
<protein>
    <submittedName>
        <fullName evidence="2">GNAT family N-acetyltransferase</fullName>
        <ecNumber evidence="2">2.3.1.-</ecNumber>
    </submittedName>
</protein>
<dbReference type="EC" id="2.3.1.-" evidence="2"/>
<dbReference type="SUPFAM" id="SSF55729">
    <property type="entry name" value="Acyl-CoA N-acyltransferases (Nat)"/>
    <property type="match status" value="1"/>
</dbReference>
<dbReference type="PANTHER" id="PTHR41700:SF1">
    <property type="entry name" value="N-ACETYLTRANSFERASE DOMAIN-CONTAINING PROTEIN"/>
    <property type="match status" value="1"/>
</dbReference>
<organism evidence="2 3">
    <name type="scientific">Albidovulum salinarum</name>
    <dbReference type="NCBI Taxonomy" id="2984153"/>
    <lineage>
        <taxon>Bacteria</taxon>
        <taxon>Pseudomonadati</taxon>
        <taxon>Pseudomonadota</taxon>
        <taxon>Alphaproteobacteria</taxon>
        <taxon>Rhodobacterales</taxon>
        <taxon>Paracoccaceae</taxon>
        <taxon>Albidovulum</taxon>
    </lineage>
</organism>
<dbReference type="CDD" id="cd04301">
    <property type="entry name" value="NAT_SF"/>
    <property type="match status" value="1"/>
</dbReference>
<keyword evidence="3" id="KW-1185">Reference proteome</keyword>
<dbReference type="RefSeq" id="WP_263336125.1">
    <property type="nucleotide sequence ID" value="NZ_JAOVQO010000009.1"/>
</dbReference>
<dbReference type="Gene3D" id="3.40.630.30">
    <property type="match status" value="1"/>
</dbReference>
<feature type="domain" description="N-acetyltransferase" evidence="1">
    <location>
        <begin position="8"/>
        <end position="156"/>
    </location>
</feature>
<sequence length="243" mass="26841">MNMQVPGLVLRELNGVAELKQAETFQKEVWGKDDPPDNSDIMLAIQHEGGLVAGAFRDGRMLGFLFGFPTARPHVQHSHRLAVHQDSRGLGLGARLKWFQRDWCLARGITLVRWTYDPLRRINAALNIARLGATAGTYHESYYGPMEGINAGIPSDRLVADWDLSAPHVDALAHGAEPAPPASDDDLVTVEIPKDLDKLLSTDLDTALSERLRVREALTSAFAQGYRITGFESGTSRYLLSRQ</sequence>
<dbReference type="PANTHER" id="PTHR41700">
    <property type="entry name" value="GCN5-RELATED N-ACETYLTRANSFERASE"/>
    <property type="match status" value="1"/>
</dbReference>
<keyword evidence="2" id="KW-0808">Transferase</keyword>
<evidence type="ECO:0000259" key="1">
    <source>
        <dbReference type="PROSITE" id="PS51186"/>
    </source>
</evidence>
<accession>A0ABT2X3T2</accession>
<reference evidence="2 3" key="1">
    <citation type="submission" date="2022-10" db="EMBL/GenBank/DDBJ databases">
        <title>Defluviimonas sp. nov., isolated from ocean surface sediments.</title>
        <authorList>
            <person name="He W."/>
            <person name="Wang L."/>
            <person name="Zhang D.-F."/>
        </authorList>
    </citation>
    <scope>NUCLEOTIDE SEQUENCE [LARGE SCALE GENOMIC DNA]</scope>
    <source>
        <strain evidence="2 3">WL0024</strain>
    </source>
</reference>
<evidence type="ECO:0000313" key="3">
    <source>
        <dbReference type="Proteomes" id="UP001209535"/>
    </source>
</evidence>
<proteinExistence type="predicted"/>
<name>A0ABT2X3T2_9RHOB</name>
<dbReference type="InterPro" id="IPR038764">
    <property type="entry name" value="GNAT_N_AcTrfase_prd"/>
</dbReference>